<reference evidence="2 3" key="1">
    <citation type="submission" date="2016-03" db="EMBL/GenBank/DDBJ databases">
        <title>Draft genome sequence of Paenibacillus glacialis DSM 22343.</title>
        <authorList>
            <person name="Shin S.-K."/>
            <person name="Yi H."/>
        </authorList>
    </citation>
    <scope>NUCLEOTIDE SEQUENCE [LARGE SCALE GENOMIC DNA]</scope>
    <source>
        <strain evidence="2 3">DSM 22343</strain>
    </source>
</reference>
<keyword evidence="3" id="KW-1185">Reference proteome</keyword>
<evidence type="ECO:0000259" key="1">
    <source>
        <dbReference type="Pfam" id="PF09509"/>
    </source>
</evidence>
<accession>A0A162MGD1</accession>
<feature type="domain" description="Conserved hypothetical protein CHP02391" evidence="1">
    <location>
        <begin position="6"/>
        <end position="104"/>
    </location>
</feature>
<dbReference type="OrthoDB" id="1863356at2"/>
<protein>
    <recommendedName>
        <fullName evidence="1">Conserved hypothetical protein CHP02391 domain-containing protein</fullName>
    </recommendedName>
</protein>
<evidence type="ECO:0000313" key="3">
    <source>
        <dbReference type="Proteomes" id="UP000076967"/>
    </source>
</evidence>
<comment type="caution">
    <text evidence="2">The sequence shown here is derived from an EMBL/GenBank/DDBJ whole genome shotgun (WGS) entry which is preliminary data.</text>
</comment>
<dbReference type="EMBL" id="LVJH01000007">
    <property type="protein sequence ID" value="OAB44173.1"/>
    <property type="molecule type" value="Genomic_DNA"/>
</dbReference>
<gene>
    <name evidence="2" type="ORF">PGLA_05740</name>
</gene>
<organism evidence="2 3">
    <name type="scientific">Paenibacillus glacialis</name>
    <dbReference type="NCBI Taxonomy" id="494026"/>
    <lineage>
        <taxon>Bacteria</taxon>
        <taxon>Bacillati</taxon>
        <taxon>Bacillota</taxon>
        <taxon>Bacilli</taxon>
        <taxon>Bacillales</taxon>
        <taxon>Paenibacillaceae</taxon>
        <taxon>Paenibacillus</taxon>
    </lineage>
</organism>
<dbReference type="Proteomes" id="UP000076967">
    <property type="component" value="Unassembled WGS sequence"/>
</dbReference>
<dbReference type="AlphaFoldDB" id="A0A162MGD1"/>
<dbReference type="Pfam" id="PF09509">
    <property type="entry name" value="Hypoth_Ymh"/>
    <property type="match status" value="1"/>
</dbReference>
<name>A0A162MGD1_9BACL</name>
<sequence>MELKTNIQQDLWEAIEKNYGNESYSSAILDTIHLLTETIRNKTSLEGDGSSLIGQAFGGDNPKIQLNKLQTESEKNVQKGIQDILRGLFTAIRNPRSHDSHTDTKLKQML</sequence>
<dbReference type="STRING" id="494026.PGLA_05740"/>
<dbReference type="RefSeq" id="WP_068530079.1">
    <property type="nucleotide sequence ID" value="NZ_LVJH01000007.1"/>
</dbReference>
<proteinExistence type="predicted"/>
<dbReference type="NCBIfam" id="TIGR02391">
    <property type="entry name" value="hypoth_ymh"/>
    <property type="match status" value="1"/>
</dbReference>
<dbReference type="InterPro" id="IPR012654">
    <property type="entry name" value="CHP02391"/>
</dbReference>
<evidence type="ECO:0000313" key="2">
    <source>
        <dbReference type="EMBL" id="OAB44173.1"/>
    </source>
</evidence>